<keyword evidence="3" id="KW-1185">Reference proteome</keyword>
<reference evidence="2 3" key="1">
    <citation type="submission" date="2016-11" db="EMBL/GenBank/DDBJ databases">
        <title>The macronuclear genome of Stentor coeruleus: a giant cell with tiny introns.</title>
        <authorList>
            <person name="Slabodnick M."/>
            <person name="Ruby J.G."/>
            <person name="Reiff S.B."/>
            <person name="Swart E.C."/>
            <person name="Gosai S."/>
            <person name="Prabakaran S."/>
            <person name="Witkowska E."/>
            <person name="Larue G.E."/>
            <person name="Fisher S."/>
            <person name="Freeman R.M."/>
            <person name="Gunawardena J."/>
            <person name="Chu W."/>
            <person name="Stover N.A."/>
            <person name="Gregory B.D."/>
            <person name="Nowacki M."/>
            <person name="Derisi J."/>
            <person name="Roy S.W."/>
            <person name="Marshall W.F."/>
            <person name="Sood P."/>
        </authorList>
    </citation>
    <scope>NUCLEOTIDE SEQUENCE [LARGE SCALE GENOMIC DNA]</scope>
    <source>
        <strain evidence="2">WM001</strain>
    </source>
</reference>
<dbReference type="EMBL" id="MPUH01000199">
    <property type="protein sequence ID" value="OMJ86636.1"/>
    <property type="molecule type" value="Genomic_DNA"/>
</dbReference>
<comment type="caution">
    <text evidence="2">The sequence shown here is derived from an EMBL/GenBank/DDBJ whole genome shotgun (WGS) entry which is preliminary data.</text>
</comment>
<keyword evidence="1" id="KW-1133">Transmembrane helix</keyword>
<protein>
    <submittedName>
        <fullName evidence="2">Uncharacterized protein</fullName>
    </submittedName>
</protein>
<evidence type="ECO:0000256" key="1">
    <source>
        <dbReference type="SAM" id="Phobius"/>
    </source>
</evidence>
<dbReference type="AlphaFoldDB" id="A0A1R2CCC1"/>
<gene>
    <name evidence="2" type="ORF">SteCoe_11785</name>
</gene>
<keyword evidence="1" id="KW-0472">Membrane</keyword>
<accession>A0A1R2CCC1</accession>
<proteinExistence type="predicted"/>
<organism evidence="2 3">
    <name type="scientific">Stentor coeruleus</name>
    <dbReference type="NCBI Taxonomy" id="5963"/>
    <lineage>
        <taxon>Eukaryota</taxon>
        <taxon>Sar</taxon>
        <taxon>Alveolata</taxon>
        <taxon>Ciliophora</taxon>
        <taxon>Postciliodesmatophora</taxon>
        <taxon>Heterotrichea</taxon>
        <taxon>Heterotrichida</taxon>
        <taxon>Stentoridae</taxon>
        <taxon>Stentor</taxon>
    </lineage>
</organism>
<evidence type="ECO:0000313" key="2">
    <source>
        <dbReference type="EMBL" id="OMJ86636.1"/>
    </source>
</evidence>
<name>A0A1R2CCC1_9CILI</name>
<sequence length="119" mass="13642">MFEDIAQNFENNGISSESIKTGLIVFSLIHLAWVLTLWILCYFFNPTKTVLSRIPIKYIKDKMNQASTDVNNGRLYNLVPKRLRGKVFFALCESWVIKAVTAPLILPIKIWLTIIIVAE</sequence>
<feature type="transmembrane region" description="Helical" evidence="1">
    <location>
        <begin position="23"/>
        <end position="44"/>
    </location>
</feature>
<keyword evidence="1" id="KW-0812">Transmembrane</keyword>
<evidence type="ECO:0000313" key="3">
    <source>
        <dbReference type="Proteomes" id="UP000187209"/>
    </source>
</evidence>
<dbReference type="Proteomes" id="UP000187209">
    <property type="component" value="Unassembled WGS sequence"/>
</dbReference>